<dbReference type="InterPro" id="IPR024771">
    <property type="entry name" value="SUZ"/>
</dbReference>
<comment type="caution">
    <text evidence="9">The sequence shown here is derived from an EMBL/GenBank/DDBJ whole genome shotgun (WGS) entry which is preliminary data.</text>
</comment>
<dbReference type="EMBL" id="RDQH01000330">
    <property type="protein sequence ID" value="RXI02398.1"/>
    <property type="molecule type" value="Genomic_DNA"/>
</dbReference>
<dbReference type="Gene3D" id="3.40.30.10">
    <property type="entry name" value="Glutaredoxin"/>
    <property type="match status" value="1"/>
</dbReference>
<dbReference type="PANTHER" id="PTHR10293">
    <property type="entry name" value="GLUTAREDOXIN FAMILY MEMBER"/>
    <property type="match status" value="1"/>
</dbReference>
<dbReference type="PROSITE" id="PS51673">
    <property type="entry name" value="SUZ"/>
    <property type="match status" value="1"/>
</dbReference>
<dbReference type="GO" id="GO:0051537">
    <property type="term" value="F:2 iron, 2 sulfur cluster binding"/>
    <property type="evidence" value="ECO:0007669"/>
    <property type="project" value="UniProtKB-KW"/>
</dbReference>
<evidence type="ECO:0000256" key="3">
    <source>
        <dbReference type="ARBA" id="ARBA00022723"/>
    </source>
</evidence>
<keyword evidence="2" id="KW-0001">2Fe-2S</keyword>
<organism evidence="9 10">
    <name type="scientific">Malus domestica</name>
    <name type="common">Apple</name>
    <name type="synonym">Pyrus malus</name>
    <dbReference type="NCBI Taxonomy" id="3750"/>
    <lineage>
        <taxon>Eukaryota</taxon>
        <taxon>Viridiplantae</taxon>
        <taxon>Streptophyta</taxon>
        <taxon>Embryophyta</taxon>
        <taxon>Tracheophyta</taxon>
        <taxon>Spermatophyta</taxon>
        <taxon>Magnoliopsida</taxon>
        <taxon>eudicotyledons</taxon>
        <taxon>Gunneridae</taxon>
        <taxon>Pentapetalae</taxon>
        <taxon>rosids</taxon>
        <taxon>fabids</taxon>
        <taxon>Rosales</taxon>
        <taxon>Rosaceae</taxon>
        <taxon>Amygdaloideae</taxon>
        <taxon>Maleae</taxon>
        <taxon>Malus</taxon>
    </lineage>
</organism>
<dbReference type="InterPro" id="IPR033658">
    <property type="entry name" value="GRX_PICOT-like"/>
</dbReference>
<sequence length="634" mass="71278">MWCVGALDSKTVTPSASIPLAGAASRSPTNSLASLHFHGASRRPCPPSAVSLSYHSSFGPKLSSKKTLSFRCYAALTPELKNTLDKVVTSHKVVLFMKGTKDFPQCGFSSTCVQILRSLNVPFETINILENELLRQGLKEYSSWPTFPQLYIEGEFFGGCDITVDAYKSGELQELLEKAMCSRKYDDRLTREEPTRDQTPITVEANLNEERDFRTLSLSLDSRLSLSIQRPRNSWNLIQFFDNMSLTQFAMNATEMQVEELASLVKDNLTCKHLILSVEESLVDFLQSDTRHVRQTPNVISIAFSYEISFRFQWGLGVGTNELIQPSSVASSCRYIWVFSFSPSYVLYHIFPFRWWVNNVFVEECCSSHVFDFCWQSFIAYARFSHESVGEGEDRHLILERCPETSIPSILVGDILWQYDEPSSPTTSHLLLKRTKSPPVLRTKPPLLQHSLEEREAAYLAARERIFSRDLGEVNESVRQKPRSDPVVARRMIAHALGQRISPSSQGSPHEDCKASGGQTDELRVQGNVVDEADLTAESFQHTVSLSNRDMNSRGEVKNNHRSNSGPALTRSERKTSQKQGDNNGRSGHGVDEEYIKREQVGAAKRMFANALGMRSGKNGSLSKCSEIKHDSTE</sequence>
<feature type="compositionally biased region" description="Polar residues" evidence="7">
    <location>
        <begin position="540"/>
        <end position="550"/>
    </location>
</feature>
<evidence type="ECO:0000256" key="4">
    <source>
        <dbReference type="ARBA" id="ARBA00023004"/>
    </source>
</evidence>
<dbReference type="FunFam" id="3.40.30.10:FF:000005">
    <property type="entry name" value="Glutaredoxin 5"/>
    <property type="match status" value="1"/>
</dbReference>
<evidence type="ECO:0000259" key="8">
    <source>
        <dbReference type="PROSITE" id="PS51673"/>
    </source>
</evidence>
<dbReference type="SUPFAM" id="SSF52833">
    <property type="entry name" value="Thioredoxin-like"/>
    <property type="match status" value="1"/>
</dbReference>
<evidence type="ECO:0000256" key="2">
    <source>
        <dbReference type="ARBA" id="ARBA00022714"/>
    </source>
</evidence>
<dbReference type="Pfam" id="PF00462">
    <property type="entry name" value="Glutaredoxin"/>
    <property type="match status" value="1"/>
</dbReference>
<name>A0A498K4P5_MALDO</name>
<evidence type="ECO:0000256" key="1">
    <source>
        <dbReference type="ARBA" id="ARBA00008983"/>
    </source>
</evidence>
<feature type="domain" description="SUZ" evidence="8">
    <location>
        <begin position="406"/>
        <end position="471"/>
    </location>
</feature>
<comment type="similarity">
    <text evidence="1">Belongs to the glutaredoxin family. CGFS subfamily.</text>
</comment>
<accession>A0A498K4P5</accession>
<feature type="compositionally biased region" description="Basic and acidic residues" evidence="7">
    <location>
        <begin position="589"/>
        <end position="598"/>
    </location>
</feature>
<protein>
    <recommendedName>
        <fullName evidence="8">SUZ domain-containing protein</fullName>
    </recommendedName>
</protein>
<dbReference type="InterPro" id="IPR004480">
    <property type="entry name" value="Monothiol_GRX-rel"/>
</dbReference>
<dbReference type="InterPro" id="IPR036249">
    <property type="entry name" value="Thioredoxin-like_sf"/>
</dbReference>
<keyword evidence="4" id="KW-0408">Iron</keyword>
<dbReference type="Pfam" id="PF12752">
    <property type="entry name" value="SUZ"/>
    <property type="match status" value="1"/>
</dbReference>
<dbReference type="CDD" id="cd03028">
    <property type="entry name" value="GRX_PICOT_like"/>
    <property type="match status" value="1"/>
</dbReference>
<evidence type="ECO:0000256" key="7">
    <source>
        <dbReference type="SAM" id="MobiDB-lite"/>
    </source>
</evidence>
<dbReference type="InterPro" id="IPR002109">
    <property type="entry name" value="Glutaredoxin"/>
</dbReference>
<keyword evidence="3" id="KW-0479">Metal-binding</keyword>
<reference evidence="9 10" key="1">
    <citation type="submission" date="2018-10" db="EMBL/GenBank/DDBJ databases">
        <title>A high-quality apple genome assembly.</title>
        <authorList>
            <person name="Hu J."/>
        </authorList>
    </citation>
    <scope>NUCLEOTIDE SEQUENCE [LARGE SCALE GENOMIC DNA]</scope>
    <source>
        <strain evidence="10">cv. HFTH1</strain>
        <tissue evidence="9">Young leaf</tissue>
    </source>
</reference>
<keyword evidence="5" id="KW-0411">Iron-sulfur</keyword>
<keyword evidence="10" id="KW-1185">Reference proteome</keyword>
<keyword evidence="6" id="KW-0676">Redox-active center</keyword>
<proteinExistence type="inferred from homology"/>
<dbReference type="PROSITE" id="PS51354">
    <property type="entry name" value="GLUTAREDOXIN_2"/>
    <property type="match status" value="1"/>
</dbReference>
<dbReference type="STRING" id="3750.A0A498K4P5"/>
<dbReference type="Proteomes" id="UP000290289">
    <property type="component" value="Chromosome 4"/>
</dbReference>
<feature type="region of interest" description="Disordered" evidence="7">
    <location>
        <begin position="611"/>
        <end position="634"/>
    </location>
</feature>
<evidence type="ECO:0000313" key="10">
    <source>
        <dbReference type="Proteomes" id="UP000290289"/>
    </source>
</evidence>
<feature type="region of interest" description="Disordered" evidence="7">
    <location>
        <begin position="540"/>
        <end position="598"/>
    </location>
</feature>
<feature type="region of interest" description="Disordered" evidence="7">
    <location>
        <begin position="498"/>
        <end position="519"/>
    </location>
</feature>
<evidence type="ECO:0000313" key="9">
    <source>
        <dbReference type="EMBL" id="RXI02398.1"/>
    </source>
</evidence>
<dbReference type="PANTHER" id="PTHR10293:SF72">
    <property type="entry name" value="MONOTHIOL GLUTAREDOXIN-S14, CHLOROPLASTIC"/>
    <property type="match status" value="1"/>
</dbReference>
<evidence type="ECO:0000256" key="5">
    <source>
        <dbReference type="ARBA" id="ARBA00023014"/>
    </source>
</evidence>
<dbReference type="NCBIfam" id="TIGR00365">
    <property type="entry name" value="Grx4 family monothiol glutaredoxin"/>
    <property type="match status" value="1"/>
</dbReference>
<dbReference type="GO" id="GO:0046872">
    <property type="term" value="F:metal ion binding"/>
    <property type="evidence" value="ECO:0007669"/>
    <property type="project" value="UniProtKB-KW"/>
</dbReference>
<dbReference type="AlphaFoldDB" id="A0A498K4P5"/>
<evidence type="ECO:0000256" key="6">
    <source>
        <dbReference type="ARBA" id="ARBA00023284"/>
    </source>
</evidence>
<gene>
    <name evidence="9" type="ORF">DVH24_030327</name>
</gene>